<name>A0A7T7M9U9_9ACTO</name>
<evidence type="ECO:0000256" key="1">
    <source>
        <dbReference type="ARBA" id="ARBA00004141"/>
    </source>
</evidence>
<feature type="domain" description="ResB-like" evidence="8">
    <location>
        <begin position="44"/>
        <end position="463"/>
    </location>
</feature>
<dbReference type="PANTHER" id="PTHR31566:SF0">
    <property type="entry name" value="CYTOCHROME C BIOGENESIS PROTEIN CCS1, CHLOROPLASTIC"/>
    <property type="match status" value="1"/>
</dbReference>
<keyword evidence="2 7" id="KW-0812">Transmembrane</keyword>
<dbReference type="AlphaFoldDB" id="A0A7T7M9U9"/>
<evidence type="ECO:0000313" key="9">
    <source>
        <dbReference type="EMBL" id="QQM67581.1"/>
    </source>
</evidence>
<feature type="transmembrane region" description="Helical" evidence="7">
    <location>
        <begin position="196"/>
        <end position="218"/>
    </location>
</feature>
<keyword evidence="3" id="KW-0201">Cytochrome c-type biogenesis</keyword>
<feature type="transmembrane region" description="Helical" evidence="7">
    <location>
        <begin position="417"/>
        <end position="435"/>
    </location>
</feature>
<evidence type="ECO:0000256" key="7">
    <source>
        <dbReference type="SAM" id="Phobius"/>
    </source>
</evidence>
<proteinExistence type="predicted"/>
<dbReference type="GO" id="GO:0016020">
    <property type="term" value="C:membrane"/>
    <property type="evidence" value="ECO:0007669"/>
    <property type="project" value="UniProtKB-SubCell"/>
</dbReference>
<evidence type="ECO:0000256" key="5">
    <source>
        <dbReference type="ARBA" id="ARBA00023136"/>
    </source>
</evidence>
<accession>A0A7T7M9U9</accession>
<keyword evidence="10" id="KW-1185">Reference proteome</keyword>
<evidence type="ECO:0000256" key="4">
    <source>
        <dbReference type="ARBA" id="ARBA00022989"/>
    </source>
</evidence>
<dbReference type="Pfam" id="PF05140">
    <property type="entry name" value="ResB"/>
    <property type="match status" value="1"/>
</dbReference>
<sequence>MTEKPRSQKATGESAPADGLDGQAAVSPGQLLDQVYTLLYNKVVGLMLILLAGLLSLVGVLLPQMPSAVKGEAAQEAQWLESVRPVLGGWTGPLERVGFLSMFSSVPFLVVMGLLAASIAACTVHRLPVLWKAARHPHLRVSDRFFEHARLRAHFTTPVSPQAAFKTVCEDARRHRMRVLVPEPGTGLNAYLDRHAWAPFGTVLAHAAFIVIMVGFTVSSLSGFRDEQFTLTVGYPKAVGHGTTLVAEARSFQDSYYADGSPKDYVADVVLREGDREVASQQVRVNSPLSYGGVMLHQAYFGVAAVLRVLDGSGQEVLHDGVALEWTSRDKVFVFGRTTLPDGRLLYAISPASGQVGTGIEPGQVRVELLETEDAAPLERALVDQGVPVSLGEYTVTFEREKQFTGMILRRDPGTPIVWVGFGMLAVGTFLTMLLRHQRIWVRVTVEDGQTLVQLASPDRRDWGFARLFTEMSVRVSQKMAGDRKRSDEDA</sequence>
<keyword evidence="4 7" id="KW-1133">Transmembrane helix</keyword>
<reference evidence="9 10" key="1">
    <citation type="submission" date="2020-12" db="EMBL/GenBank/DDBJ databases">
        <authorList>
            <person name="Zhou J."/>
        </authorList>
    </citation>
    <scope>NUCLEOTIDE SEQUENCE [LARGE SCALE GENOMIC DNA]</scope>
    <source>
        <strain evidence="9 10">CCUG 61299</strain>
    </source>
</reference>
<evidence type="ECO:0000259" key="8">
    <source>
        <dbReference type="Pfam" id="PF05140"/>
    </source>
</evidence>
<dbReference type="PANTHER" id="PTHR31566">
    <property type="entry name" value="CYTOCHROME C BIOGENESIS PROTEIN CCS1, CHLOROPLASTIC"/>
    <property type="match status" value="1"/>
</dbReference>
<protein>
    <submittedName>
        <fullName evidence="9">Cytochrome c biogenesis protein ResB</fullName>
    </submittedName>
</protein>
<feature type="transmembrane region" description="Helical" evidence="7">
    <location>
        <begin position="99"/>
        <end position="122"/>
    </location>
</feature>
<comment type="subcellular location">
    <subcellularLocation>
        <location evidence="1">Membrane</location>
        <topology evidence="1">Multi-pass membrane protein</topology>
    </subcellularLocation>
</comment>
<dbReference type="Proteomes" id="UP000595895">
    <property type="component" value="Chromosome"/>
</dbReference>
<evidence type="ECO:0000313" key="10">
    <source>
        <dbReference type="Proteomes" id="UP000595895"/>
    </source>
</evidence>
<dbReference type="GO" id="GO:0017004">
    <property type="term" value="P:cytochrome complex assembly"/>
    <property type="evidence" value="ECO:0007669"/>
    <property type="project" value="UniProtKB-KW"/>
</dbReference>
<evidence type="ECO:0000256" key="6">
    <source>
        <dbReference type="SAM" id="MobiDB-lite"/>
    </source>
</evidence>
<feature type="transmembrane region" description="Helical" evidence="7">
    <location>
        <begin position="43"/>
        <end position="62"/>
    </location>
</feature>
<dbReference type="RefSeq" id="WP_200276288.1">
    <property type="nucleotide sequence ID" value="NZ_CP066802.1"/>
</dbReference>
<dbReference type="KEGG" id="awe:JG540_01375"/>
<feature type="region of interest" description="Disordered" evidence="6">
    <location>
        <begin position="1"/>
        <end position="22"/>
    </location>
</feature>
<dbReference type="InterPro" id="IPR023494">
    <property type="entry name" value="Cyt_c_bgen_Ccs1/CcsB/ResB"/>
</dbReference>
<gene>
    <name evidence="9" type="ORF">JG540_01375</name>
</gene>
<evidence type="ECO:0000256" key="3">
    <source>
        <dbReference type="ARBA" id="ARBA00022748"/>
    </source>
</evidence>
<dbReference type="EMBL" id="CP066802">
    <property type="protein sequence ID" value="QQM67581.1"/>
    <property type="molecule type" value="Genomic_DNA"/>
</dbReference>
<evidence type="ECO:0000256" key="2">
    <source>
        <dbReference type="ARBA" id="ARBA00022692"/>
    </source>
</evidence>
<organism evidence="9 10">
    <name type="scientific">Actinomyces weissii</name>
    <dbReference type="NCBI Taxonomy" id="675090"/>
    <lineage>
        <taxon>Bacteria</taxon>
        <taxon>Bacillati</taxon>
        <taxon>Actinomycetota</taxon>
        <taxon>Actinomycetes</taxon>
        <taxon>Actinomycetales</taxon>
        <taxon>Actinomycetaceae</taxon>
        <taxon>Actinomyces</taxon>
    </lineage>
</organism>
<dbReference type="InterPro" id="IPR007816">
    <property type="entry name" value="ResB-like_domain"/>
</dbReference>
<keyword evidence="5 7" id="KW-0472">Membrane</keyword>